<proteinExistence type="predicted"/>
<evidence type="ECO:0000313" key="2">
    <source>
        <dbReference type="Proteomes" id="UP000499080"/>
    </source>
</evidence>
<keyword evidence="2" id="KW-1185">Reference proteome</keyword>
<reference evidence="1 2" key="1">
    <citation type="journal article" date="2019" name="Sci. Rep.">
        <title>Orb-weaving spider Araneus ventricosus genome elucidates the spidroin gene catalogue.</title>
        <authorList>
            <person name="Kono N."/>
            <person name="Nakamura H."/>
            <person name="Ohtoshi R."/>
            <person name="Moran D.A.P."/>
            <person name="Shinohara A."/>
            <person name="Yoshida Y."/>
            <person name="Fujiwara M."/>
            <person name="Mori M."/>
            <person name="Tomita M."/>
            <person name="Arakawa K."/>
        </authorList>
    </citation>
    <scope>NUCLEOTIDE SEQUENCE [LARGE SCALE GENOMIC DNA]</scope>
</reference>
<dbReference type="AlphaFoldDB" id="A0A4Y2E128"/>
<sequence length="163" mass="19025">MLTNRPSVEDFKQNSMDLEIWRQDYTFHASTLFLSPVIMFTERMPPHVPVTATFTVVAPVGWTWEVFRDRKTILKIDFLQFPIRCLLKESRRQNTRNEMRKLLAIAGFRGRYPIASAAAITPLPNDKLLSLSAVRILRHFLWNSTILLSDQPWNKSEMIAIYT</sequence>
<protein>
    <submittedName>
        <fullName evidence="1">Uncharacterized protein</fullName>
    </submittedName>
</protein>
<name>A0A4Y2E128_ARAVE</name>
<accession>A0A4Y2E128</accession>
<comment type="caution">
    <text evidence="1">The sequence shown here is derived from an EMBL/GenBank/DDBJ whole genome shotgun (WGS) entry which is preliminary data.</text>
</comment>
<dbReference type="EMBL" id="BGPR01000472">
    <property type="protein sequence ID" value="GBM22036.1"/>
    <property type="molecule type" value="Genomic_DNA"/>
</dbReference>
<evidence type="ECO:0000313" key="1">
    <source>
        <dbReference type="EMBL" id="GBM22036.1"/>
    </source>
</evidence>
<organism evidence="1 2">
    <name type="scientific">Araneus ventricosus</name>
    <name type="common">Orbweaver spider</name>
    <name type="synonym">Epeira ventricosa</name>
    <dbReference type="NCBI Taxonomy" id="182803"/>
    <lineage>
        <taxon>Eukaryota</taxon>
        <taxon>Metazoa</taxon>
        <taxon>Ecdysozoa</taxon>
        <taxon>Arthropoda</taxon>
        <taxon>Chelicerata</taxon>
        <taxon>Arachnida</taxon>
        <taxon>Araneae</taxon>
        <taxon>Araneomorphae</taxon>
        <taxon>Entelegynae</taxon>
        <taxon>Araneoidea</taxon>
        <taxon>Araneidae</taxon>
        <taxon>Araneus</taxon>
    </lineage>
</organism>
<gene>
    <name evidence="1" type="ORF">AVEN_242704_1</name>
</gene>
<dbReference type="Proteomes" id="UP000499080">
    <property type="component" value="Unassembled WGS sequence"/>
</dbReference>